<accession>A0A133Q976</accession>
<dbReference type="STRING" id="28128.HMPREF3226_01259"/>
<reference evidence="2" key="1">
    <citation type="submission" date="2016-01" db="EMBL/GenBank/DDBJ databases">
        <authorList>
            <person name="Mitreva M."/>
            <person name="Pepin K.H."/>
            <person name="Mihindukulasuriya K.A."/>
            <person name="Fulton R."/>
            <person name="Fronick C."/>
            <person name="O'Laughlin M."/>
            <person name="Miner T."/>
            <person name="Herter B."/>
            <person name="Rosa B.A."/>
            <person name="Cordes M."/>
            <person name="Tomlinson C."/>
            <person name="Wollam A."/>
            <person name="Palsikar V.B."/>
            <person name="Mardis E.R."/>
            <person name="Wilson R.K."/>
        </authorList>
    </citation>
    <scope>NUCLEOTIDE SEQUENCE [LARGE SCALE GENOMIC DNA]</scope>
    <source>
        <strain evidence="2">MJR7716</strain>
    </source>
</reference>
<dbReference type="GO" id="GO:0005840">
    <property type="term" value="C:ribosome"/>
    <property type="evidence" value="ECO:0007669"/>
    <property type="project" value="UniProtKB-KW"/>
</dbReference>
<dbReference type="AlphaFoldDB" id="A0A133Q976"/>
<proteinExistence type="predicted"/>
<keyword evidence="1" id="KW-0689">Ribosomal protein</keyword>
<name>A0A133Q976_9BACT</name>
<gene>
    <name evidence="1" type="ORF">HMPREF3226_01259</name>
</gene>
<evidence type="ECO:0000313" key="1">
    <source>
        <dbReference type="EMBL" id="KXA39424.1"/>
    </source>
</evidence>
<comment type="caution">
    <text evidence="1">The sequence shown here is derived from an EMBL/GenBank/DDBJ whole genome shotgun (WGS) entry which is preliminary data.</text>
</comment>
<evidence type="ECO:0000313" key="2">
    <source>
        <dbReference type="Proteomes" id="UP000070533"/>
    </source>
</evidence>
<dbReference type="PATRIC" id="fig|28128.5.peg.1283"/>
<keyword evidence="1" id="KW-0687">Ribonucleoprotein</keyword>
<sequence length="62" mass="7205">MCYKGNVKKINSRKIEKKMIVVRNHPSFGIRIEVDCEFDIHQENANIPTVVKQIFGFTSKPQ</sequence>
<organism evidence="1 2">
    <name type="scientific">Prevotella corporis</name>
    <dbReference type="NCBI Taxonomy" id="28128"/>
    <lineage>
        <taxon>Bacteria</taxon>
        <taxon>Pseudomonadati</taxon>
        <taxon>Bacteroidota</taxon>
        <taxon>Bacteroidia</taxon>
        <taxon>Bacteroidales</taxon>
        <taxon>Prevotellaceae</taxon>
        <taxon>Prevotella</taxon>
    </lineage>
</organism>
<dbReference type="Proteomes" id="UP000070533">
    <property type="component" value="Unassembled WGS sequence"/>
</dbReference>
<keyword evidence="2" id="KW-1185">Reference proteome</keyword>
<dbReference type="EMBL" id="LRQG01000092">
    <property type="protein sequence ID" value="KXA39424.1"/>
    <property type="molecule type" value="Genomic_DNA"/>
</dbReference>
<protein>
    <submittedName>
        <fullName evidence="1">30S ribosomal protein S17 domain protein</fullName>
    </submittedName>
</protein>